<keyword evidence="4" id="KW-1185">Reference proteome</keyword>
<dbReference type="GeneID" id="93375858"/>
<evidence type="ECO:0000313" key="2">
    <source>
        <dbReference type="EMBL" id="APA97602.1"/>
    </source>
</evidence>
<accession>A0A0B8NE14</accession>
<dbReference type="Proteomes" id="UP000180166">
    <property type="component" value="Chromosome"/>
</dbReference>
<dbReference type="RefSeq" id="WP_033090852.1">
    <property type="nucleotide sequence ID" value="NZ_AP017900.1"/>
</dbReference>
<sequence length="123" mass="14088">MSDNHNEPILPIPSELYTEIGKVEDRVRELRRDVRRLRNRYAELRQSPQSLRVDNLGKPMEPREAVEAAYQALDAAEFNLDDTSEAIGWAHGAGSRLSLTDAAAEHREQLLAQRQRSPIERTR</sequence>
<dbReference type="AlphaFoldDB" id="A0A0B8NE14"/>
<evidence type="ECO:0000313" key="3">
    <source>
        <dbReference type="EMBL" id="GAP32544.1"/>
    </source>
</evidence>
<dbReference type="KEGG" id="nsr:NS506_03550"/>
<keyword evidence="1" id="KW-0175">Coiled coil</keyword>
<dbReference type="Proteomes" id="UP000037179">
    <property type="component" value="Unassembled WGS sequence"/>
</dbReference>
<evidence type="ECO:0000313" key="4">
    <source>
        <dbReference type="Proteomes" id="UP000037179"/>
    </source>
</evidence>
<dbReference type="EMBL" id="BBYQ01000164">
    <property type="protein sequence ID" value="GAP32544.1"/>
    <property type="molecule type" value="Genomic_DNA"/>
</dbReference>
<reference evidence="4" key="1">
    <citation type="submission" date="2015-07" db="EMBL/GenBank/DDBJ databases">
        <title>Nocardia seriolae U-1 whole genome shotgun sequence.</title>
        <authorList>
            <person name="Imajoh M."/>
            <person name="Fukumoto Y."/>
            <person name="Sukeda M."/>
            <person name="Yamane J."/>
            <person name="Yamasaki K."/>
            <person name="Shimizu M."/>
            <person name="Ohnishi K."/>
            <person name="Oshima S."/>
        </authorList>
    </citation>
    <scope>NUCLEOTIDE SEQUENCE [LARGE SCALE GENOMIC DNA]</scope>
    <source>
        <strain evidence="4">U-1</strain>
    </source>
</reference>
<evidence type="ECO:0000256" key="1">
    <source>
        <dbReference type="SAM" id="Coils"/>
    </source>
</evidence>
<gene>
    <name evidence="2" type="ORF">NS506_03550</name>
    <name evidence="3" type="ORF">NSK11_contig00164-0015</name>
</gene>
<dbReference type="EMBL" id="CP017839">
    <property type="protein sequence ID" value="APA97602.1"/>
    <property type="molecule type" value="Genomic_DNA"/>
</dbReference>
<dbReference type="OrthoDB" id="4563470at2"/>
<reference evidence="3 4" key="2">
    <citation type="journal article" date="2016" name="Genome Announc.">
        <title>Draft Genome Sequence of Erythromycin- and Oxytetracycline-Sensitive Nocardia seriolae Strain U-1 (NBRC 110359).</title>
        <authorList>
            <person name="Imajoh M."/>
            <person name="Sukeda M."/>
            <person name="Shimizu M."/>
            <person name="Yamane J."/>
            <person name="Ohnishi K."/>
            <person name="Oshima S."/>
        </authorList>
    </citation>
    <scope>NUCLEOTIDE SEQUENCE [LARGE SCALE GENOMIC DNA]</scope>
    <source>
        <strain evidence="3 4">U-1</strain>
    </source>
</reference>
<protein>
    <submittedName>
        <fullName evidence="3">Uncharacterized protein</fullName>
    </submittedName>
</protein>
<proteinExistence type="predicted"/>
<feature type="coiled-coil region" evidence="1">
    <location>
        <begin position="20"/>
        <end position="47"/>
    </location>
</feature>
<organism evidence="3 4">
    <name type="scientific">Nocardia seriolae</name>
    <dbReference type="NCBI Taxonomy" id="37332"/>
    <lineage>
        <taxon>Bacteria</taxon>
        <taxon>Bacillati</taxon>
        <taxon>Actinomycetota</taxon>
        <taxon>Actinomycetes</taxon>
        <taxon>Mycobacteriales</taxon>
        <taxon>Nocardiaceae</taxon>
        <taxon>Nocardia</taxon>
    </lineage>
</organism>
<name>A0A0B8NE14_9NOCA</name>
<evidence type="ECO:0000313" key="5">
    <source>
        <dbReference type="Proteomes" id="UP000180166"/>
    </source>
</evidence>
<reference evidence="2 5" key="3">
    <citation type="submission" date="2016-10" db="EMBL/GenBank/DDBJ databases">
        <title>Genome sequence of Nocardia seriolae strain EM150506, isolated from Anguila japonica.</title>
        <authorList>
            <person name="Han H.-J."/>
        </authorList>
    </citation>
    <scope>NUCLEOTIDE SEQUENCE [LARGE SCALE GENOMIC DNA]</scope>
    <source>
        <strain evidence="2 5">EM150506</strain>
    </source>
</reference>